<name>A0AAW1WEA9_RUBAR</name>
<comment type="caution">
    <text evidence="2">The sequence shown here is derived from an EMBL/GenBank/DDBJ whole genome shotgun (WGS) entry which is preliminary data.</text>
</comment>
<keyword evidence="1" id="KW-1133">Transmembrane helix</keyword>
<evidence type="ECO:0008006" key="4">
    <source>
        <dbReference type="Google" id="ProtNLM"/>
    </source>
</evidence>
<reference evidence="2 3" key="1">
    <citation type="journal article" date="2023" name="G3 (Bethesda)">
        <title>A chromosome-length genome assembly and annotation of blackberry (Rubus argutus, cv. 'Hillquist').</title>
        <authorList>
            <person name="Bruna T."/>
            <person name="Aryal R."/>
            <person name="Dudchenko O."/>
            <person name="Sargent D.J."/>
            <person name="Mead D."/>
            <person name="Buti M."/>
            <person name="Cavallini A."/>
            <person name="Hytonen T."/>
            <person name="Andres J."/>
            <person name="Pham M."/>
            <person name="Weisz D."/>
            <person name="Mascagni F."/>
            <person name="Usai G."/>
            <person name="Natali L."/>
            <person name="Bassil N."/>
            <person name="Fernandez G.E."/>
            <person name="Lomsadze A."/>
            <person name="Armour M."/>
            <person name="Olukolu B."/>
            <person name="Poorten T."/>
            <person name="Britton C."/>
            <person name="Davik J."/>
            <person name="Ashrafi H."/>
            <person name="Aiden E.L."/>
            <person name="Borodovsky M."/>
            <person name="Worthington M."/>
        </authorList>
    </citation>
    <scope>NUCLEOTIDE SEQUENCE [LARGE SCALE GENOMIC DNA]</scope>
    <source>
        <strain evidence="2">PI 553951</strain>
    </source>
</reference>
<organism evidence="2 3">
    <name type="scientific">Rubus argutus</name>
    <name type="common">Southern blackberry</name>
    <dbReference type="NCBI Taxonomy" id="59490"/>
    <lineage>
        <taxon>Eukaryota</taxon>
        <taxon>Viridiplantae</taxon>
        <taxon>Streptophyta</taxon>
        <taxon>Embryophyta</taxon>
        <taxon>Tracheophyta</taxon>
        <taxon>Spermatophyta</taxon>
        <taxon>Magnoliopsida</taxon>
        <taxon>eudicotyledons</taxon>
        <taxon>Gunneridae</taxon>
        <taxon>Pentapetalae</taxon>
        <taxon>rosids</taxon>
        <taxon>fabids</taxon>
        <taxon>Rosales</taxon>
        <taxon>Rosaceae</taxon>
        <taxon>Rosoideae</taxon>
        <taxon>Rosoideae incertae sedis</taxon>
        <taxon>Rubus</taxon>
    </lineage>
</organism>
<dbReference type="AlphaFoldDB" id="A0AAW1WEA9"/>
<dbReference type="Proteomes" id="UP001457282">
    <property type="component" value="Unassembled WGS sequence"/>
</dbReference>
<keyword evidence="3" id="KW-1185">Reference proteome</keyword>
<keyword evidence="1" id="KW-0472">Membrane</keyword>
<proteinExistence type="predicted"/>
<sequence>MFGGLFWDRSLALGAFFYPVLLVFLWRIGGLGSLVGLVGCGDDHMAVSWVVRVLARLEHLVRGLEVLGWRSRFESGPWPLQHILGGAWRC</sequence>
<gene>
    <name evidence="2" type="ORF">M0R45_030121</name>
</gene>
<feature type="transmembrane region" description="Helical" evidence="1">
    <location>
        <begin position="6"/>
        <end position="26"/>
    </location>
</feature>
<evidence type="ECO:0000313" key="3">
    <source>
        <dbReference type="Proteomes" id="UP001457282"/>
    </source>
</evidence>
<dbReference type="EMBL" id="JBEDUW010000006">
    <property type="protein sequence ID" value="KAK9921617.1"/>
    <property type="molecule type" value="Genomic_DNA"/>
</dbReference>
<evidence type="ECO:0000313" key="2">
    <source>
        <dbReference type="EMBL" id="KAK9921617.1"/>
    </source>
</evidence>
<protein>
    <recommendedName>
        <fullName evidence="4">Secreted protein</fullName>
    </recommendedName>
</protein>
<accession>A0AAW1WEA9</accession>
<keyword evidence="1" id="KW-0812">Transmembrane</keyword>
<evidence type="ECO:0000256" key="1">
    <source>
        <dbReference type="SAM" id="Phobius"/>
    </source>
</evidence>